<evidence type="ECO:0000313" key="16">
    <source>
        <dbReference type="Proteomes" id="UP000093111"/>
    </source>
</evidence>
<dbReference type="Pfam" id="PF00834">
    <property type="entry name" value="Ribul_P_3_epim"/>
    <property type="match status" value="1"/>
</dbReference>
<evidence type="ECO:0000313" key="15">
    <source>
        <dbReference type="EMBL" id="OBZ92417.1"/>
    </source>
</evidence>
<protein>
    <recommendedName>
        <fullName evidence="7 10">Ribulose-phosphate 3-epimerase</fullName>
        <ecNumber evidence="7 10">5.1.3.1</ecNumber>
    </recommendedName>
</protein>
<comment type="similarity">
    <text evidence="6 10 11">Belongs to the ribulose-phosphate 3-epimerase family.</text>
</comment>
<keyword evidence="13" id="KW-0862">Zinc</keyword>
<dbReference type="GO" id="GO:0005737">
    <property type="term" value="C:cytoplasm"/>
    <property type="evidence" value="ECO:0007669"/>
    <property type="project" value="UniProtKB-ARBA"/>
</dbReference>
<evidence type="ECO:0000256" key="5">
    <source>
        <dbReference type="ARBA" id="ARBA00001954"/>
    </source>
</evidence>
<evidence type="ECO:0000256" key="7">
    <source>
        <dbReference type="ARBA" id="ARBA00013188"/>
    </source>
</evidence>
<comment type="cofactor">
    <cofactor evidence="2">
        <name>Mn(2+)</name>
        <dbReference type="ChEBI" id="CHEBI:29035"/>
    </cofactor>
</comment>
<feature type="binding site" evidence="10 14">
    <location>
        <position position="10"/>
    </location>
    <ligand>
        <name>substrate</name>
    </ligand>
</feature>
<evidence type="ECO:0000256" key="12">
    <source>
        <dbReference type="PIRSR" id="PIRSR001461-1"/>
    </source>
</evidence>
<dbReference type="InterPro" id="IPR000056">
    <property type="entry name" value="Ribul_P_3_epim-like"/>
</dbReference>
<feature type="binding site" evidence="10">
    <location>
        <begin position="175"/>
        <end position="177"/>
    </location>
    <ligand>
        <name>substrate</name>
    </ligand>
</feature>
<evidence type="ECO:0000256" key="6">
    <source>
        <dbReference type="ARBA" id="ARBA00009541"/>
    </source>
</evidence>
<organism evidence="15 16">
    <name type="scientific">Pararhizobium polonicum</name>
    <dbReference type="NCBI Taxonomy" id="1612624"/>
    <lineage>
        <taxon>Bacteria</taxon>
        <taxon>Pseudomonadati</taxon>
        <taxon>Pseudomonadota</taxon>
        <taxon>Alphaproteobacteria</taxon>
        <taxon>Hyphomicrobiales</taxon>
        <taxon>Rhizobiaceae</taxon>
        <taxon>Rhizobium/Agrobacterium group</taxon>
        <taxon>Pararhizobium</taxon>
    </lineage>
</organism>
<evidence type="ECO:0000256" key="4">
    <source>
        <dbReference type="ARBA" id="ARBA00001947"/>
    </source>
</evidence>
<feature type="binding site" evidence="10 13">
    <location>
        <position position="175"/>
    </location>
    <ligand>
        <name>a divalent metal cation</name>
        <dbReference type="ChEBI" id="CHEBI:60240"/>
    </ligand>
</feature>
<dbReference type="InterPro" id="IPR011060">
    <property type="entry name" value="RibuloseP-bd_barrel"/>
</dbReference>
<comment type="cofactor">
    <cofactor evidence="4">
        <name>Zn(2+)</name>
        <dbReference type="ChEBI" id="CHEBI:29105"/>
    </cofactor>
</comment>
<dbReference type="PATRIC" id="fig|1612624.7.peg.3169"/>
<dbReference type="Gene3D" id="3.20.20.70">
    <property type="entry name" value="Aldolase class I"/>
    <property type="match status" value="1"/>
</dbReference>
<accession>A0A1C7NTT3</accession>
<dbReference type="GO" id="GO:0019323">
    <property type="term" value="P:pentose catabolic process"/>
    <property type="evidence" value="ECO:0007669"/>
    <property type="project" value="UniProtKB-UniRule"/>
</dbReference>
<dbReference type="PANTHER" id="PTHR11749">
    <property type="entry name" value="RIBULOSE-5-PHOSPHATE-3-EPIMERASE"/>
    <property type="match status" value="1"/>
</dbReference>
<dbReference type="FunFam" id="3.20.20.70:FF:000004">
    <property type="entry name" value="Ribulose-phosphate 3-epimerase"/>
    <property type="match status" value="1"/>
</dbReference>
<dbReference type="SUPFAM" id="SSF51366">
    <property type="entry name" value="Ribulose-phoshate binding barrel"/>
    <property type="match status" value="1"/>
</dbReference>
<keyword evidence="8 10" id="KW-0479">Metal-binding</keyword>
<keyword evidence="16" id="KW-1185">Reference proteome</keyword>
<dbReference type="OrthoDB" id="1645589at2"/>
<feature type="binding site" evidence="10 14">
    <location>
        <begin position="144"/>
        <end position="147"/>
    </location>
    <ligand>
        <name>substrate</name>
    </ligand>
</feature>
<evidence type="ECO:0000256" key="13">
    <source>
        <dbReference type="PIRSR" id="PIRSR001461-2"/>
    </source>
</evidence>
<feature type="active site" description="Proton acceptor" evidence="10 12">
    <location>
        <position position="37"/>
    </location>
</feature>
<evidence type="ECO:0000256" key="9">
    <source>
        <dbReference type="ARBA" id="ARBA00023235"/>
    </source>
</evidence>
<dbReference type="AlphaFoldDB" id="A0A1C7NTT3"/>
<feature type="binding site" evidence="10 14">
    <location>
        <position position="68"/>
    </location>
    <ligand>
        <name>substrate</name>
    </ligand>
</feature>
<reference evidence="15 16" key="1">
    <citation type="journal article" date="2016" name="Syst. Appl. Microbiol.">
        <title>Pararhizobium polonicum sp. nov. isolated from tumors on stone fruit rootstocks.</title>
        <authorList>
            <person name="Pulawska J."/>
            <person name="Kuzmanovic N."/>
            <person name="Willems A."/>
            <person name="Pothier J.F."/>
        </authorList>
    </citation>
    <scope>NUCLEOTIDE SEQUENCE [LARGE SCALE GENOMIC DNA]</scope>
    <source>
        <strain evidence="15 16">F5.1</strain>
    </source>
</reference>
<dbReference type="EC" id="5.1.3.1" evidence="7 10"/>
<dbReference type="InterPro" id="IPR026019">
    <property type="entry name" value="Ribul_P_3_epim"/>
</dbReference>
<feature type="binding site" evidence="10 13">
    <location>
        <position position="37"/>
    </location>
    <ligand>
        <name>a divalent metal cation</name>
        <dbReference type="ChEBI" id="CHEBI:60240"/>
    </ligand>
</feature>
<dbReference type="NCBIfam" id="NF004076">
    <property type="entry name" value="PRK05581.1-4"/>
    <property type="match status" value="1"/>
</dbReference>
<comment type="caution">
    <text evidence="15">The sequence shown here is derived from an EMBL/GenBank/DDBJ whole genome shotgun (WGS) entry which is preliminary data.</text>
</comment>
<dbReference type="GO" id="GO:0004750">
    <property type="term" value="F:D-ribulose-phosphate 3-epimerase activity"/>
    <property type="evidence" value="ECO:0007669"/>
    <property type="project" value="UniProtKB-UniRule"/>
</dbReference>
<dbReference type="PROSITE" id="PS01085">
    <property type="entry name" value="RIBUL_P_3_EPIMER_1"/>
    <property type="match status" value="1"/>
</dbReference>
<evidence type="ECO:0000256" key="10">
    <source>
        <dbReference type="HAMAP-Rule" id="MF_02227"/>
    </source>
</evidence>
<feature type="binding site" evidence="10 13">
    <location>
        <position position="35"/>
    </location>
    <ligand>
        <name>a divalent metal cation</name>
        <dbReference type="ChEBI" id="CHEBI:60240"/>
    </ligand>
</feature>
<evidence type="ECO:0000256" key="14">
    <source>
        <dbReference type="PIRSR" id="PIRSR001461-3"/>
    </source>
</evidence>
<proteinExistence type="inferred from homology"/>
<dbReference type="CDD" id="cd00429">
    <property type="entry name" value="RPE"/>
    <property type="match status" value="1"/>
</dbReference>
<sequence>MSLPIRIAPSILAADYAKLGQEVRDVVAAGADWVHLDIMDGHFVPNISFGPDVIKSLRPYTNAYFDCHLMIAPADPYLEAFAKAGCDSITVHAEAGPHLDRSVQAIKALGKKAGVSINPATPESVLDYLLDKLDLILVMTVNPGFGGQKFIPAMEEKIRRIKAMVGDRPIDIQVDGGIALDTIALPASAGANVFVAGSAIFSGGHVDAYSKTIATLRANAEGGRG</sequence>
<dbReference type="PROSITE" id="PS01086">
    <property type="entry name" value="RIBUL_P_3_EPIMER_2"/>
    <property type="match status" value="1"/>
</dbReference>
<feature type="binding site" evidence="10 13">
    <location>
        <position position="68"/>
    </location>
    <ligand>
        <name>a divalent metal cation</name>
        <dbReference type="ChEBI" id="CHEBI:60240"/>
    </ligand>
</feature>
<evidence type="ECO:0000256" key="1">
    <source>
        <dbReference type="ARBA" id="ARBA00001782"/>
    </source>
</evidence>
<comment type="cofactor">
    <cofactor evidence="5">
        <name>Fe(2+)</name>
        <dbReference type="ChEBI" id="CHEBI:29033"/>
    </cofactor>
</comment>
<dbReference type="EMBL" id="LGLV01000020">
    <property type="protein sequence ID" value="OBZ92417.1"/>
    <property type="molecule type" value="Genomic_DNA"/>
</dbReference>
<evidence type="ECO:0000256" key="11">
    <source>
        <dbReference type="PIRNR" id="PIRNR001461"/>
    </source>
</evidence>
<evidence type="ECO:0000256" key="3">
    <source>
        <dbReference type="ARBA" id="ARBA00001941"/>
    </source>
</evidence>
<comment type="function">
    <text evidence="10">Catalyzes the reversible epimerization of D-ribulose 5-phosphate to D-xylulose 5-phosphate.</text>
</comment>
<dbReference type="GO" id="GO:0046872">
    <property type="term" value="F:metal ion binding"/>
    <property type="evidence" value="ECO:0007669"/>
    <property type="project" value="UniProtKB-UniRule"/>
</dbReference>
<dbReference type="STRING" id="1612624.ADU59_27165"/>
<evidence type="ECO:0000256" key="8">
    <source>
        <dbReference type="ARBA" id="ARBA00022723"/>
    </source>
</evidence>
<dbReference type="Proteomes" id="UP000093111">
    <property type="component" value="Unassembled WGS sequence"/>
</dbReference>
<evidence type="ECO:0000256" key="2">
    <source>
        <dbReference type="ARBA" id="ARBA00001936"/>
    </source>
</evidence>
<feature type="binding site" evidence="10 14">
    <location>
        <begin position="197"/>
        <end position="198"/>
    </location>
    <ligand>
        <name>substrate</name>
    </ligand>
</feature>
<comment type="cofactor">
    <cofactor evidence="3">
        <name>Co(2+)</name>
        <dbReference type="ChEBI" id="CHEBI:48828"/>
    </cofactor>
</comment>
<keyword evidence="13" id="KW-0170">Cobalt</keyword>
<keyword evidence="13" id="KW-0464">Manganese</keyword>
<dbReference type="HAMAP" id="MF_02227">
    <property type="entry name" value="RPE"/>
    <property type="match status" value="1"/>
</dbReference>
<dbReference type="NCBIfam" id="TIGR01163">
    <property type="entry name" value="rpe"/>
    <property type="match status" value="1"/>
</dbReference>
<feature type="active site" description="Proton donor" evidence="10 12">
    <location>
        <position position="175"/>
    </location>
</feature>
<dbReference type="RefSeq" id="WP_068958540.1">
    <property type="nucleotide sequence ID" value="NZ_LGLV01000020.1"/>
</dbReference>
<gene>
    <name evidence="10" type="primary">rpe</name>
    <name evidence="15" type="ORF">ADU59_27165</name>
</gene>
<dbReference type="GO" id="GO:0006098">
    <property type="term" value="P:pentose-phosphate shunt"/>
    <property type="evidence" value="ECO:0007669"/>
    <property type="project" value="UniProtKB-UniRule"/>
</dbReference>
<feature type="binding site" evidence="14">
    <location>
        <position position="177"/>
    </location>
    <ligand>
        <name>substrate</name>
    </ligand>
</feature>
<comment type="pathway">
    <text evidence="10">Carbohydrate degradation.</text>
</comment>
<name>A0A1C7NTT3_9HYPH</name>
<keyword evidence="9 10" id="KW-0413">Isomerase</keyword>
<comment type="cofactor">
    <cofactor evidence="10 13">
        <name>a divalent metal cation</name>
        <dbReference type="ChEBI" id="CHEBI:60240"/>
    </cofactor>
    <text evidence="10 13">Binds 1 divalent metal cation per subunit.</text>
</comment>
<dbReference type="PIRSF" id="PIRSF001461">
    <property type="entry name" value="RPE"/>
    <property type="match status" value="1"/>
</dbReference>
<keyword evidence="10 11" id="KW-0119">Carbohydrate metabolism</keyword>
<comment type="catalytic activity">
    <reaction evidence="1 10 11">
        <text>D-ribulose 5-phosphate = D-xylulose 5-phosphate</text>
        <dbReference type="Rhea" id="RHEA:13677"/>
        <dbReference type="ChEBI" id="CHEBI:57737"/>
        <dbReference type="ChEBI" id="CHEBI:58121"/>
        <dbReference type="EC" id="5.1.3.1"/>
    </reaction>
</comment>
<dbReference type="InterPro" id="IPR013785">
    <property type="entry name" value="Aldolase_TIM"/>
</dbReference>